<proteinExistence type="predicted"/>
<dbReference type="EMBL" id="CP036349">
    <property type="protein sequence ID" value="QDV74519.1"/>
    <property type="molecule type" value="Genomic_DNA"/>
</dbReference>
<dbReference type="RefSeq" id="WP_145112988.1">
    <property type="nucleotide sequence ID" value="NZ_CP036349.1"/>
</dbReference>
<dbReference type="Proteomes" id="UP000316426">
    <property type="component" value="Chromosome"/>
</dbReference>
<reference evidence="1 2" key="1">
    <citation type="submission" date="2019-02" db="EMBL/GenBank/DDBJ databases">
        <title>Deep-cultivation of Planctomycetes and their phenomic and genomic characterization uncovers novel biology.</title>
        <authorList>
            <person name="Wiegand S."/>
            <person name="Jogler M."/>
            <person name="Boedeker C."/>
            <person name="Pinto D."/>
            <person name="Vollmers J."/>
            <person name="Rivas-Marin E."/>
            <person name="Kohn T."/>
            <person name="Peeters S.H."/>
            <person name="Heuer A."/>
            <person name="Rast P."/>
            <person name="Oberbeckmann S."/>
            <person name="Bunk B."/>
            <person name="Jeske O."/>
            <person name="Meyerdierks A."/>
            <person name="Storesund J.E."/>
            <person name="Kallscheuer N."/>
            <person name="Luecker S."/>
            <person name="Lage O.M."/>
            <person name="Pohl T."/>
            <person name="Merkel B.J."/>
            <person name="Hornburger P."/>
            <person name="Mueller R.-W."/>
            <person name="Bruemmer F."/>
            <person name="Labrenz M."/>
            <person name="Spormann A.M."/>
            <person name="Op den Camp H."/>
            <person name="Overmann J."/>
            <person name="Amann R."/>
            <person name="Jetten M.S.M."/>
            <person name="Mascher T."/>
            <person name="Medema M.H."/>
            <person name="Devos D.P."/>
            <person name="Kaster A.-K."/>
            <person name="Ovreas L."/>
            <person name="Rohde M."/>
            <person name="Galperin M.Y."/>
            <person name="Jogler C."/>
        </authorList>
    </citation>
    <scope>NUCLEOTIDE SEQUENCE [LARGE SCALE GENOMIC DNA]</scope>
    <source>
        <strain evidence="1 2">Spa11</strain>
    </source>
</reference>
<sequence length="141" mass="15628">MTQYTSSWGELTLPSPEPLEIAIEAGVFGVCREGSPRPSPGEVASIVKEHSIALTATLLEQRHVERSLTLRVHPRTGWPLSEPDRLDELQREYNDLTNQYEGLVDAYASAFGFAAADFLVQIIEPILLQSTAEPAVQKTFF</sequence>
<dbReference type="KEGG" id="bmei:Spa11_27230"/>
<name>A0A518K9Q7_9BACT</name>
<keyword evidence="2" id="KW-1185">Reference proteome</keyword>
<protein>
    <submittedName>
        <fullName evidence="1">Uncharacterized protein</fullName>
    </submittedName>
</protein>
<organism evidence="1 2">
    <name type="scientific">Botrimarina mediterranea</name>
    <dbReference type="NCBI Taxonomy" id="2528022"/>
    <lineage>
        <taxon>Bacteria</taxon>
        <taxon>Pseudomonadati</taxon>
        <taxon>Planctomycetota</taxon>
        <taxon>Planctomycetia</taxon>
        <taxon>Pirellulales</taxon>
        <taxon>Lacipirellulaceae</taxon>
        <taxon>Botrimarina</taxon>
    </lineage>
</organism>
<evidence type="ECO:0000313" key="1">
    <source>
        <dbReference type="EMBL" id="QDV74519.1"/>
    </source>
</evidence>
<evidence type="ECO:0000313" key="2">
    <source>
        <dbReference type="Proteomes" id="UP000316426"/>
    </source>
</evidence>
<dbReference type="AlphaFoldDB" id="A0A518K9Q7"/>
<gene>
    <name evidence="1" type="ORF">Spa11_27230</name>
</gene>
<accession>A0A518K9Q7</accession>